<reference evidence="7" key="1">
    <citation type="submission" date="2022-03" db="EMBL/GenBank/DDBJ databases">
        <authorList>
            <person name="Martin C."/>
        </authorList>
    </citation>
    <scope>NUCLEOTIDE SEQUENCE</scope>
</reference>
<dbReference type="GO" id="GO:0005886">
    <property type="term" value="C:plasma membrane"/>
    <property type="evidence" value="ECO:0007669"/>
    <property type="project" value="UniProtKB-SubCell"/>
</dbReference>
<dbReference type="GO" id="GO:0034707">
    <property type="term" value="C:chloride channel complex"/>
    <property type="evidence" value="ECO:0007669"/>
    <property type="project" value="UniProtKB-KW"/>
</dbReference>
<dbReference type="PANTHER" id="PTHR10736:SF0">
    <property type="entry name" value="BESTROPHIN HOMOLOG"/>
    <property type="match status" value="1"/>
</dbReference>
<evidence type="ECO:0000256" key="5">
    <source>
        <dbReference type="ARBA" id="ARBA00034769"/>
    </source>
</evidence>
<comment type="similarity">
    <text evidence="5 6">Belongs to the anion channel-forming bestrophin (TC 1.A.46) family. Calcium-sensitive chloride channel subfamily.</text>
</comment>
<evidence type="ECO:0000313" key="8">
    <source>
        <dbReference type="Proteomes" id="UP000749559"/>
    </source>
</evidence>
<organism evidence="7 8">
    <name type="scientific">Owenia fusiformis</name>
    <name type="common">Polychaete worm</name>
    <dbReference type="NCBI Taxonomy" id="6347"/>
    <lineage>
        <taxon>Eukaryota</taxon>
        <taxon>Metazoa</taxon>
        <taxon>Spiralia</taxon>
        <taxon>Lophotrochozoa</taxon>
        <taxon>Annelida</taxon>
        <taxon>Polychaeta</taxon>
        <taxon>Sedentaria</taxon>
        <taxon>Canalipalpata</taxon>
        <taxon>Sabellida</taxon>
        <taxon>Oweniida</taxon>
        <taxon>Oweniidae</taxon>
        <taxon>Owenia</taxon>
    </lineage>
</organism>
<evidence type="ECO:0000256" key="4">
    <source>
        <dbReference type="ARBA" id="ARBA00023136"/>
    </source>
</evidence>
<dbReference type="EMBL" id="CAIIXF020000011">
    <property type="protein sequence ID" value="CAH1799645.1"/>
    <property type="molecule type" value="Genomic_DNA"/>
</dbReference>
<keyword evidence="6" id="KW-1003">Cell membrane</keyword>
<dbReference type="InterPro" id="IPR000615">
    <property type="entry name" value="Bestrophin"/>
</dbReference>
<sequence>MTITYTNKVPDARLCGFPRLLLHWKGSIYKLMYKEMMLFVGLYTTFSLIYRLALPEHHKRSFEKVVIYCKGFADLIPISFVLGFYVSIVVTRWWNQYMNIPWPDRLMINIGTMVHGCDETGRIIRRTLVRYLHMSLVMIMQSVSTTVKKRFPTVDHLVAAGRFRNSLRGGRLICSVPNMFFIV</sequence>
<evidence type="ECO:0000256" key="6">
    <source>
        <dbReference type="RuleBase" id="RU363126"/>
    </source>
</evidence>
<keyword evidence="6" id="KW-0813">Transport</keyword>
<evidence type="ECO:0000256" key="3">
    <source>
        <dbReference type="ARBA" id="ARBA00022989"/>
    </source>
</evidence>
<keyword evidence="6" id="KW-0407">Ion channel</keyword>
<keyword evidence="6" id="KW-0406">Ion transport</keyword>
<keyword evidence="8" id="KW-1185">Reference proteome</keyword>
<accession>A0A8S4Q0B7</accession>
<comment type="subcellular location">
    <subcellularLocation>
        <location evidence="6">Cell membrane</location>
        <topology evidence="6">Multi-pass membrane protein</topology>
    </subcellularLocation>
    <subcellularLocation>
        <location evidence="1">Membrane</location>
    </subcellularLocation>
</comment>
<keyword evidence="4 6" id="KW-0472">Membrane</keyword>
<keyword evidence="2 6" id="KW-0812">Transmembrane</keyword>
<feature type="transmembrane region" description="Helical" evidence="6">
    <location>
        <begin position="75"/>
        <end position="94"/>
    </location>
</feature>
<dbReference type="AlphaFoldDB" id="A0A8S4Q0B7"/>
<protein>
    <recommendedName>
        <fullName evidence="6">Bestrophin homolog</fullName>
    </recommendedName>
</protein>
<comment type="caution">
    <text evidence="7">The sequence shown here is derived from an EMBL/GenBank/DDBJ whole genome shotgun (WGS) entry which is preliminary data.</text>
</comment>
<evidence type="ECO:0000313" key="7">
    <source>
        <dbReference type="EMBL" id="CAH1799645.1"/>
    </source>
</evidence>
<dbReference type="Proteomes" id="UP000749559">
    <property type="component" value="Unassembled WGS sequence"/>
</dbReference>
<dbReference type="GO" id="GO:0005254">
    <property type="term" value="F:chloride channel activity"/>
    <property type="evidence" value="ECO:0007669"/>
    <property type="project" value="UniProtKB-KW"/>
</dbReference>
<proteinExistence type="inferred from homology"/>
<dbReference type="PANTHER" id="PTHR10736">
    <property type="entry name" value="BESTROPHIN"/>
    <property type="match status" value="1"/>
</dbReference>
<keyword evidence="3 6" id="KW-1133">Transmembrane helix</keyword>
<evidence type="ECO:0000256" key="1">
    <source>
        <dbReference type="ARBA" id="ARBA00004370"/>
    </source>
</evidence>
<evidence type="ECO:0000256" key="2">
    <source>
        <dbReference type="ARBA" id="ARBA00022692"/>
    </source>
</evidence>
<gene>
    <name evidence="7" type="ORF">OFUS_LOCUS23629</name>
</gene>
<keyword evidence="6" id="KW-0869">Chloride channel</keyword>
<keyword evidence="6" id="KW-0868">Chloride</keyword>
<feature type="transmembrane region" description="Helical" evidence="6">
    <location>
        <begin position="36"/>
        <end position="54"/>
    </location>
</feature>
<dbReference type="InterPro" id="IPR021134">
    <property type="entry name" value="Bestrophin-like"/>
</dbReference>
<comment type="function">
    <text evidence="6">Forms chloride channels.</text>
</comment>
<name>A0A8S4Q0B7_OWEFU</name>
<dbReference type="OrthoDB" id="201595at2759"/>
<dbReference type="Pfam" id="PF01062">
    <property type="entry name" value="Bestrophin"/>
    <property type="match status" value="1"/>
</dbReference>